<dbReference type="InterPro" id="IPR039057">
    <property type="entry name" value="Spo22/ZIP4"/>
</dbReference>
<evidence type="ECO:0008006" key="3">
    <source>
        <dbReference type="Google" id="ProtNLM"/>
    </source>
</evidence>
<dbReference type="OrthoDB" id="65716at2759"/>
<organism evidence="1 2">
    <name type="scientific">Naematelia encephala</name>
    <dbReference type="NCBI Taxonomy" id="71784"/>
    <lineage>
        <taxon>Eukaryota</taxon>
        <taxon>Fungi</taxon>
        <taxon>Dikarya</taxon>
        <taxon>Basidiomycota</taxon>
        <taxon>Agaricomycotina</taxon>
        <taxon>Tremellomycetes</taxon>
        <taxon>Tremellales</taxon>
        <taxon>Naemateliaceae</taxon>
        <taxon>Naematelia</taxon>
    </lineage>
</organism>
<dbReference type="STRING" id="71784.A0A1Y2B215"/>
<dbReference type="AlphaFoldDB" id="A0A1Y2B215"/>
<dbReference type="EMBL" id="MCFC01000033">
    <property type="protein sequence ID" value="ORY28125.1"/>
    <property type="molecule type" value="Genomic_DNA"/>
</dbReference>
<protein>
    <recommendedName>
        <fullName evidence="3">Meiosis protein SPO22/ZIP4 like-domain-containing protein</fullName>
    </recommendedName>
</protein>
<dbReference type="GO" id="GO:0090173">
    <property type="term" value="P:regulation of synaptonemal complex assembly"/>
    <property type="evidence" value="ECO:0007669"/>
    <property type="project" value="InterPro"/>
</dbReference>
<comment type="caution">
    <text evidence="1">The sequence shown here is derived from an EMBL/GenBank/DDBJ whole genome shotgun (WGS) entry which is preliminary data.</text>
</comment>
<accession>A0A1Y2B215</accession>
<sequence>MACVRKAALCFINAGDFAQADEVLRSCAVDEAATQYLLFLAAIKQGLEDKAIAAVRNIVRCPDLVGKQLLLMASLSHDKGYSNILRCTLDALVMTIKAGQIDPSLQVETIAVVRCLIRLTLIELDKAKIEQVPALLNSVKQHFELTLDVLEADDRDAKTPTTEMEWLYKTAFNTAISYADYGDQPTVTDIFNVSGMLMELYEKASPSEAVDIELPINKAAAKFACLCGKLFVYREMPEGDDKAILLQQLAAYLPQCRFDCQCAWLTKAHVNHLDYMLRVIDVFEIEILATSRDWDGVTTAMIEMIKRRTEAGEADPDSSLETAADVLLSFANCPSEVTLGVIEVLLDAYSMDSLRDATRVARWIRAVLVGLLGREDSESEKKALHYVQKALDVLRKEDSSIVYPRDEIAWLAAQTWNTGLEKANSVGIDHARAWCGLALALAPYTPEGAAALTSVSCC</sequence>
<name>A0A1Y2B215_9TREE</name>
<dbReference type="PANTHER" id="PTHR40375">
    <property type="entry name" value="SPORULATION-SPECIFIC PROTEIN 22"/>
    <property type="match status" value="1"/>
</dbReference>
<proteinExistence type="predicted"/>
<evidence type="ECO:0000313" key="1">
    <source>
        <dbReference type="EMBL" id="ORY28125.1"/>
    </source>
</evidence>
<dbReference type="Proteomes" id="UP000193986">
    <property type="component" value="Unassembled WGS sequence"/>
</dbReference>
<dbReference type="InParanoid" id="A0A1Y2B215"/>
<evidence type="ECO:0000313" key="2">
    <source>
        <dbReference type="Proteomes" id="UP000193986"/>
    </source>
</evidence>
<dbReference type="PANTHER" id="PTHR40375:SF2">
    <property type="entry name" value="SPORULATION-SPECIFIC PROTEIN 22"/>
    <property type="match status" value="1"/>
</dbReference>
<gene>
    <name evidence="1" type="ORF">BCR39DRAFT_535556</name>
</gene>
<reference evidence="1 2" key="1">
    <citation type="submission" date="2016-07" db="EMBL/GenBank/DDBJ databases">
        <title>Pervasive Adenine N6-methylation of Active Genes in Fungi.</title>
        <authorList>
            <consortium name="DOE Joint Genome Institute"/>
            <person name="Mondo S.J."/>
            <person name="Dannebaum R.O."/>
            <person name="Kuo R.C."/>
            <person name="Labutti K."/>
            <person name="Haridas S."/>
            <person name="Kuo A."/>
            <person name="Salamov A."/>
            <person name="Ahrendt S.R."/>
            <person name="Lipzen A."/>
            <person name="Sullivan W."/>
            <person name="Andreopoulos W.B."/>
            <person name="Clum A."/>
            <person name="Lindquist E."/>
            <person name="Daum C."/>
            <person name="Ramamoorthy G.K."/>
            <person name="Gryganskyi A."/>
            <person name="Culley D."/>
            <person name="Magnuson J.K."/>
            <person name="James T.Y."/>
            <person name="O'Malley M.A."/>
            <person name="Stajich J.E."/>
            <person name="Spatafora J.W."/>
            <person name="Visel A."/>
            <person name="Grigoriev I.V."/>
        </authorList>
    </citation>
    <scope>NUCLEOTIDE SEQUENCE [LARGE SCALE GENOMIC DNA]</scope>
    <source>
        <strain evidence="1 2">68-887.2</strain>
    </source>
</reference>
<keyword evidence="2" id="KW-1185">Reference proteome</keyword>